<name>A0ABT3QWK8_9HYPH</name>
<feature type="region of interest" description="Disordered" evidence="1">
    <location>
        <begin position="409"/>
        <end position="440"/>
    </location>
</feature>
<feature type="transmembrane region" description="Helical" evidence="2">
    <location>
        <begin position="92"/>
        <end position="114"/>
    </location>
</feature>
<evidence type="ECO:0000256" key="2">
    <source>
        <dbReference type="SAM" id="Phobius"/>
    </source>
</evidence>
<dbReference type="EMBL" id="JAPEVI010000002">
    <property type="protein sequence ID" value="MCX2721311.1"/>
    <property type="molecule type" value="Genomic_DNA"/>
</dbReference>
<comment type="caution">
    <text evidence="3">The sequence shown here is derived from an EMBL/GenBank/DDBJ whole genome shotgun (WGS) entry which is preliminary data.</text>
</comment>
<gene>
    <name evidence="3" type="ORF">ON753_02675</name>
</gene>
<proteinExistence type="predicted"/>
<feature type="transmembrane region" description="Helical" evidence="2">
    <location>
        <begin position="314"/>
        <end position="334"/>
    </location>
</feature>
<feature type="transmembrane region" description="Helical" evidence="2">
    <location>
        <begin position="236"/>
        <end position="257"/>
    </location>
</feature>
<organism evidence="3 4">
    <name type="scientific">Roseibium salinum</name>
    <dbReference type="NCBI Taxonomy" id="1604349"/>
    <lineage>
        <taxon>Bacteria</taxon>
        <taxon>Pseudomonadati</taxon>
        <taxon>Pseudomonadota</taxon>
        <taxon>Alphaproteobacteria</taxon>
        <taxon>Hyphomicrobiales</taxon>
        <taxon>Stappiaceae</taxon>
        <taxon>Roseibium</taxon>
    </lineage>
</organism>
<sequence>MRAITPSATGPSETGTRSYIDVPRLGWYIALPCLAILLTVFHRLATGVWWLADPVRMADFVAGAPFQYRVLLPAIVAGITDVAPWLGVNVVFTFLEVATWILLIVAAHRVLAALDIGGSDFVRRLLAITIVVPVALHVIVPDLRFQSTYLVDSGVHLLGEWRLVALFRYVYDVPAALLTLALALFLIRFIQNPAPHRFAAYLGVLALAAMNRETAVFMIPASIAACWGVLDRRTLVLALIAQLVVFAAVHGGVKWVFPGIPNPHANVGATQYENHLVHNLGHFSSPLYAITYFARFSAGFYLPVLLLYRYLDPALGRMLICFAVPFLASAAYFGRLVEQRVVVEVVPLLWLCAMQAVWAYSRAQARAAEAIPVRYPQDLPQRPDPIGDDGVAVVRTDADWLRISAAHERVSGDGHERHPVQDDTPPSWNRRREAGHPEVL</sequence>
<dbReference type="Proteomes" id="UP001300261">
    <property type="component" value="Unassembled WGS sequence"/>
</dbReference>
<feature type="transmembrane region" description="Helical" evidence="2">
    <location>
        <begin position="341"/>
        <end position="360"/>
    </location>
</feature>
<feature type="compositionally biased region" description="Basic and acidic residues" evidence="1">
    <location>
        <begin position="409"/>
        <end position="421"/>
    </location>
</feature>
<evidence type="ECO:0000313" key="3">
    <source>
        <dbReference type="EMBL" id="MCX2721311.1"/>
    </source>
</evidence>
<keyword evidence="4" id="KW-1185">Reference proteome</keyword>
<feature type="transmembrane region" description="Helical" evidence="2">
    <location>
        <begin position="166"/>
        <end position="187"/>
    </location>
</feature>
<keyword evidence="2" id="KW-0472">Membrane</keyword>
<protein>
    <submittedName>
        <fullName evidence="3">Uncharacterized protein</fullName>
    </submittedName>
</protein>
<evidence type="ECO:0000256" key="1">
    <source>
        <dbReference type="SAM" id="MobiDB-lite"/>
    </source>
</evidence>
<keyword evidence="2" id="KW-0812">Transmembrane</keyword>
<feature type="transmembrane region" description="Helical" evidence="2">
    <location>
        <begin position="287"/>
        <end position="308"/>
    </location>
</feature>
<feature type="transmembrane region" description="Helical" evidence="2">
    <location>
        <begin position="25"/>
        <end position="45"/>
    </location>
</feature>
<feature type="compositionally biased region" description="Basic and acidic residues" evidence="1">
    <location>
        <begin position="430"/>
        <end position="440"/>
    </location>
</feature>
<feature type="transmembrane region" description="Helical" evidence="2">
    <location>
        <begin position="121"/>
        <end position="140"/>
    </location>
</feature>
<reference evidence="3 4" key="1">
    <citation type="journal article" date="2016" name="Int. J. Syst. Evol. Microbiol.">
        <title>Labrenzia salina sp. nov., isolated from the rhizosphere of the halophyte Arthrocnemum macrostachyum.</title>
        <authorList>
            <person name="Camacho M."/>
            <person name="Redondo-Gomez S."/>
            <person name="Rodriguez-Llorente I."/>
            <person name="Rohde M."/>
            <person name="Sproer C."/>
            <person name="Schumann P."/>
            <person name="Klenk H.P."/>
            <person name="Montero-Calasanz M.D.C."/>
        </authorList>
    </citation>
    <scope>NUCLEOTIDE SEQUENCE [LARGE SCALE GENOMIC DNA]</scope>
    <source>
        <strain evidence="3 4">DSM 29163</strain>
    </source>
</reference>
<evidence type="ECO:0000313" key="4">
    <source>
        <dbReference type="Proteomes" id="UP001300261"/>
    </source>
</evidence>
<dbReference type="RefSeq" id="WP_265961014.1">
    <property type="nucleotide sequence ID" value="NZ_JAPEVI010000002.1"/>
</dbReference>
<keyword evidence="2" id="KW-1133">Transmembrane helix</keyword>
<accession>A0ABT3QWK8</accession>